<dbReference type="eggNOG" id="KOG4210">
    <property type="taxonomic scope" value="Eukaryota"/>
</dbReference>
<reference evidence="9 10" key="1">
    <citation type="journal article" date="2013" name="PLoS ONE">
        <title>Genomic and secretomic analyses reveal unique features of the lignocellulolytic enzyme system of Penicillium decumbens.</title>
        <authorList>
            <person name="Liu G."/>
            <person name="Zhang L."/>
            <person name="Wei X."/>
            <person name="Zou G."/>
            <person name="Qin Y."/>
            <person name="Ma L."/>
            <person name="Li J."/>
            <person name="Zheng H."/>
            <person name="Wang S."/>
            <person name="Wang C."/>
            <person name="Xun L."/>
            <person name="Zhao G.-P."/>
            <person name="Zhou Z."/>
            <person name="Qu Y."/>
        </authorList>
    </citation>
    <scope>NUCLEOTIDE SEQUENCE [LARGE SCALE GENOMIC DNA]</scope>
    <source>
        <strain evidence="10">114-2 / CGMCC 5302</strain>
    </source>
</reference>
<dbReference type="SUPFAM" id="SSF54928">
    <property type="entry name" value="RNA-binding domain, RBD"/>
    <property type="match status" value="2"/>
</dbReference>
<dbReference type="Pfam" id="PF00076">
    <property type="entry name" value="RRM_1"/>
    <property type="match status" value="2"/>
</dbReference>
<dbReference type="Gene3D" id="3.30.70.330">
    <property type="match status" value="2"/>
</dbReference>
<evidence type="ECO:0000313" key="9">
    <source>
        <dbReference type="EMBL" id="EPS31529.1"/>
    </source>
</evidence>
<dbReference type="CDD" id="cd00590">
    <property type="entry name" value="RRM_SF"/>
    <property type="match status" value="2"/>
</dbReference>
<keyword evidence="2" id="KW-0507">mRNA processing</keyword>
<protein>
    <recommendedName>
        <fullName evidence="8">RRM domain-containing protein</fullName>
    </recommendedName>
</protein>
<dbReference type="STRING" id="933388.S7ZME9"/>
<comment type="subcellular location">
    <subcellularLocation>
        <location evidence="1">Nucleus</location>
    </subcellularLocation>
</comment>
<evidence type="ECO:0000256" key="3">
    <source>
        <dbReference type="ARBA" id="ARBA00022884"/>
    </source>
</evidence>
<dbReference type="PhylomeDB" id="S7ZME9"/>
<evidence type="ECO:0000256" key="7">
    <source>
        <dbReference type="SAM" id="MobiDB-lite"/>
    </source>
</evidence>
<dbReference type="PANTHER" id="PTHR48028">
    <property type="entry name" value="GLYCINE-RICH RNA-BINDING PROTEIN RZ1A"/>
    <property type="match status" value="1"/>
</dbReference>
<dbReference type="GO" id="GO:0003723">
    <property type="term" value="F:RNA binding"/>
    <property type="evidence" value="ECO:0007669"/>
    <property type="project" value="UniProtKB-UniRule"/>
</dbReference>
<evidence type="ECO:0000256" key="6">
    <source>
        <dbReference type="PROSITE-ProRule" id="PRU00176"/>
    </source>
</evidence>
<proteinExistence type="predicted"/>
<feature type="region of interest" description="Disordered" evidence="7">
    <location>
        <begin position="341"/>
        <end position="393"/>
    </location>
</feature>
<dbReference type="InterPro" id="IPR051106">
    <property type="entry name" value="RNA-bind/splicing_reg"/>
</dbReference>
<keyword evidence="4" id="KW-0508">mRNA splicing</keyword>
<dbReference type="OrthoDB" id="6730379at2759"/>
<sequence length="393" mass="44336">MVAEQMHQTTISKLLSQQALKNERVLILKNKTSPATNVAFELTSFPSWSRHCLRRTPARVLGSLHSVPTIFTARSRCLAIYEISNIRIQTAHIAASQIRLNSSQSTSLPRSGTSEQTEYDQQTQRIAGETTQAPRAESSTQNVPSAKTTENAHKVKIPPNETVYIGNLFYDITAEDLRKHMEKFGTVLHTMIVHDNRGLSKGFGYVQFNTIEEATAAVEGMHSTIMEGRQVVAHYARSHFNYQRASYPPTETLFIGSLPLEMTDRDLQDLFYDVKNLTDVRIPVDRRSGMPRGFAHVEFIDTEAAMQAMEILARKRPYGRKLVVTFAERKRVGMMKPRPEAIDREQVKAEAAARRRDRARREAEEAEKALENEMLSAEEAKPDGLPLPEKGKA</sequence>
<keyword evidence="3 6" id="KW-0694">RNA-binding</keyword>
<dbReference type="SMART" id="SM00360">
    <property type="entry name" value="RRM"/>
    <property type="match status" value="2"/>
</dbReference>
<organism evidence="9 10">
    <name type="scientific">Penicillium oxalicum (strain 114-2 / CGMCC 5302)</name>
    <name type="common">Penicillium decumbens</name>
    <dbReference type="NCBI Taxonomy" id="933388"/>
    <lineage>
        <taxon>Eukaryota</taxon>
        <taxon>Fungi</taxon>
        <taxon>Dikarya</taxon>
        <taxon>Ascomycota</taxon>
        <taxon>Pezizomycotina</taxon>
        <taxon>Eurotiomycetes</taxon>
        <taxon>Eurotiomycetidae</taxon>
        <taxon>Eurotiales</taxon>
        <taxon>Aspergillaceae</taxon>
        <taxon>Penicillium</taxon>
    </lineage>
</organism>
<keyword evidence="5" id="KW-0539">Nucleus</keyword>
<gene>
    <name evidence="9" type="ORF">PDE_06484</name>
</gene>
<feature type="compositionally biased region" description="Polar residues" evidence="7">
    <location>
        <begin position="99"/>
        <end position="149"/>
    </location>
</feature>
<evidence type="ECO:0000313" key="10">
    <source>
        <dbReference type="Proteomes" id="UP000019376"/>
    </source>
</evidence>
<evidence type="ECO:0000256" key="4">
    <source>
        <dbReference type="ARBA" id="ARBA00023187"/>
    </source>
</evidence>
<evidence type="ECO:0000256" key="5">
    <source>
        <dbReference type="ARBA" id="ARBA00023242"/>
    </source>
</evidence>
<accession>S7ZME9</accession>
<dbReference type="Proteomes" id="UP000019376">
    <property type="component" value="Unassembled WGS sequence"/>
</dbReference>
<feature type="domain" description="RRM" evidence="8">
    <location>
        <begin position="161"/>
        <end position="238"/>
    </location>
</feature>
<feature type="compositionally biased region" description="Basic and acidic residues" evidence="7">
    <location>
        <begin position="341"/>
        <end position="371"/>
    </location>
</feature>
<dbReference type="InterPro" id="IPR000504">
    <property type="entry name" value="RRM_dom"/>
</dbReference>
<evidence type="ECO:0000256" key="2">
    <source>
        <dbReference type="ARBA" id="ARBA00022664"/>
    </source>
</evidence>
<dbReference type="GO" id="GO:0005634">
    <property type="term" value="C:nucleus"/>
    <property type="evidence" value="ECO:0007669"/>
    <property type="project" value="UniProtKB-SubCell"/>
</dbReference>
<evidence type="ECO:0000256" key="1">
    <source>
        <dbReference type="ARBA" id="ARBA00004123"/>
    </source>
</evidence>
<keyword evidence="10" id="KW-1185">Reference proteome</keyword>
<dbReference type="InterPro" id="IPR035979">
    <property type="entry name" value="RBD_domain_sf"/>
</dbReference>
<dbReference type="InterPro" id="IPR012677">
    <property type="entry name" value="Nucleotide-bd_a/b_plait_sf"/>
</dbReference>
<name>S7ZME9_PENO1</name>
<evidence type="ECO:0000259" key="8">
    <source>
        <dbReference type="PROSITE" id="PS50102"/>
    </source>
</evidence>
<feature type="domain" description="RRM" evidence="8">
    <location>
        <begin position="251"/>
        <end position="329"/>
    </location>
</feature>
<dbReference type="GO" id="GO:0008380">
    <property type="term" value="P:RNA splicing"/>
    <property type="evidence" value="ECO:0007669"/>
    <property type="project" value="UniProtKB-KW"/>
</dbReference>
<feature type="region of interest" description="Disordered" evidence="7">
    <location>
        <begin position="99"/>
        <end position="151"/>
    </location>
</feature>
<dbReference type="HOGENOM" id="CLU_012062_15_0_1"/>
<dbReference type="PROSITE" id="PS50102">
    <property type="entry name" value="RRM"/>
    <property type="match status" value="2"/>
</dbReference>
<dbReference type="GO" id="GO:0006397">
    <property type="term" value="P:mRNA processing"/>
    <property type="evidence" value="ECO:0007669"/>
    <property type="project" value="UniProtKB-KW"/>
</dbReference>
<dbReference type="PANTHER" id="PTHR48028:SF4">
    <property type="entry name" value="SC35-LIKE SPLICING FACTOR"/>
    <property type="match status" value="1"/>
</dbReference>
<dbReference type="AlphaFoldDB" id="S7ZME9"/>
<dbReference type="EMBL" id="KB644413">
    <property type="protein sequence ID" value="EPS31529.1"/>
    <property type="molecule type" value="Genomic_DNA"/>
</dbReference>